<sequence length="109" mass="12352">MDKQTAICEYLKKHHTGKAKAVYSRELQRLFCIDGRNLRRKISNLRKEGVPICSDATGYYYADNQKEINDTVCRMNELVTTISNARTGLLFASVLPDRGVAVEVTIKLD</sequence>
<accession>A0A9D0Z2J3</accession>
<dbReference type="EMBL" id="DVFK01000067">
    <property type="protein sequence ID" value="HIQ67808.1"/>
    <property type="molecule type" value="Genomic_DNA"/>
</dbReference>
<protein>
    <recommendedName>
        <fullName evidence="3">Helix-turn-helix type 11 domain-containing protein</fullName>
    </recommendedName>
</protein>
<dbReference type="AlphaFoldDB" id="A0A9D0Z2J3"/>
<reference evidence="1" key="1">
    <citation type="submission" date="2020-10" db="EMBL/GenBank/DDBJ databases">
        <authorList>
            <person name="Gilroy R."/>
        </authorList>
    </citation>
    <scope>NUCLEOTIDE SEQUENCE</scope>
    <source>
        <strain evidence="1">13361</strain>
    </source>
</reference>
<gene>
    <name evidence="1" type="ORF">IAB74_04795</name>
</gene>
<evidence type="ECO:0000313" key="2">
    <source>
        <dbReference type="Proteomes" id="UP000886796"/>
    </source>
</evidence>
<dbReference type="Proteomes" id="UP000886796">
    <property type="component" value="Unassembled WGS sequence"/>
</dbReference>
<organism evidence="1 2">
    <name type="scientific">Candidatus Faecousia excrementigallinarum</name>
    <dbReference type="NCBI Taxonomy" id="2840806"/>
    <lineage>
        <taxon>Bacteria</taxon>
        <taxon>Bacillati</taxon>
        <taxon>Bacillota</taxon>
        <taxon>Clostridia</taxon>
        <taxon>Eubacteriales</taxon>
        <taxon>Oscillospiraceae</taxon>
        <taxon>Faecousia</taxon>
    </lineage>
</organism>
<reference evidence="1" key="2">
    <citation type="journal article" date="2021" name="PeerJ">
        <title>Extensive microbial diversity within the chicken gut microbiome revealed by metagenomics and culture.</title>
        <authorList>
            <person name="Gilroy R."/>
            <person name="Ravi A."/>
            <person name="Getino M."/>
            <person name="Pursley I."/>
            <person name="Horton D.L."/>
            <person name="Alikhan N.F."/>
            <person name="Baker D."/>
            <person name="Gharbi K."/>
            <person name="Hall N."/>
            <person name="Watson M."/>
            <person name="Adriaenssens E.M."/>
            <person name="Foster-Nyarko E."/>
            <person name="Jarju S."/>
            <person name="Secka A."/>
            <person name="Antonio M."/>
            <person name="Oren A."/>
            <person name="Chaudhuri R.R."/>
            <person name="La Ragione R."/>
            <person name="Hildebrand F."/>
            <person name="Pallen M.J."/>
        </authorList>
    </citation>
    <scope>NUCLEOTIDE SEQUENCE</scope>
    <source>
        <strain evidence="1">13361</strain>
    </source>
</reference>
<proteinExistence type="predicted"/>
<evidence type="ECO:0000313" key="1">
    <source>
        <dbReference type="EMBL" id="HIQ67808.1"/>
    </source>
</evidence>
<name>A0A9D0Z2J3_9FIRM</name>
<evidence type="ECO:0008006" key="3">
    <source>
        <dbReference type="Google" id="ProtNLM"/>
    </source>
</evidence>
<comment type="caution">
    <text evidence="1">The sequence shown here is derived from an EMBL/GenBank/DDBJ whole genome shotgun (WGS) entry which is preliminary data.</text>
</comment>